<feature type="chain" id="PRO_5031259616" evidence="1">
    <location>
        <begin position="28"/>
        <end position="426"/>
    </location>
</feature>
<dbReference type="EMBL" id="HBKP01013716">
    <property type="protein sequence ID" value="CAE2222630.1"/>
    <property type="molecule type" value="Transcribed_RNA"/>
</dbReference>
<feature type="signal peptide" evidence="1">
    <location>
        <begin position="1"/>
        <end position="27"/>
    </location>
</feature>
<sequence length="426" mass="49058">MTYTPKQLVLAIFFVLVLLASLSFLFSNDPPEKSVIKTDAPRHIEPKVQPTPWIISSEVFKNRPSVIHRRASSIKSEDTQAIWKRCEQLTQHQQLLDLDCTSVWMNVLKSDNIVAIERMWGFEDTHYGAITLRLEKGIRAMFKPCTSKSEDTSKELIASLIDLLLGFGQTAPVVTRAITIPELNDFCDTTDKQQGLAELVDKCALSDSYFLGPMIGWWEDLTPVRTVRKYKEPVEDLYARRVELSENLLTTQMQSKFHAFYLLVNILRHGKDEFITRHGDLVSLDLDRSRFKSTAPITGPSINYTWCYTCYMDQWVYDTFQAVGPSQPVDNRLGMLMKEMLAYEKFFQGLWDSRLAVALDTRVEMLLNCIDGCIDKWGRENVILNEPMTMTSKELVEYFVVHSEYKKNRNGQQGPSNLDFLDELFE</sequence>
<evidence type="ECO:0000256" key="1">
    <source>
        <dbReference type="SAM" id="SignalP"/>
    </source>
</evidence>
<evidence type="ECO:0000313" key="2">
    <source>
        <dbReference type="EMBL" id="CAE2222630.1"/>
    </source>
</evidence>
<gene>
    <name evidence="2" type="ORF">VSP0166_LOCUS9760</name>
</gene>
<accession>A0A7S4I9F9</accession>
<keyword evidence="1" id="KW-0732">Signal</keyword>
<reference evidence="2" key="1">
    <citation type="submission" date="2021-01" db="EMBL/GenBank/DDBJ databases">
        <authorList>
            <person name="Corre E."/>
            <person name="Pelletier E."/>
            <person name="Niang G."/>
            <person name="Scheremetjew M."/>
            <person name="Finn R."/>
            <person name="Kale V."/>
            <person name="Holt S."/>
            <person name="Cochrane G."/>
            <person name="Meng A."/>
            <person name="Brown T."/>
            <person name="Cohen L."/>
        </authorList>
    </citation>
    <scope>NUCLEOTIDE SEQUENCE</scope>
    <source>
        <strain evidence="2">DIVA3 518/3/11/1/6</strain>
    </source>
</reference>
<organism evidence="2">
    <name type="scientific">Vannella robusta</name>
    <dbReference type="NCBI Taxonomy" id="1487602"/>
    <lineage>
        <taxon>Eukaryota</taxon>
        <taxon>Amoebozoa</taxon>
        <taxon>Discosea</taxon>
        <taxon>Flabellinia</taxon>
        <taxon>Vannellidae</taxon>
        <taxon>Vannella</taxon>
    </lineage>
</organism>
<proteinExistence type="predicted"/>
<protein>
    <submittedName>
        <fullName evidence="2">Uncharacterized protein</fullName>
    </submittedName>
</protein>
<name>A0A7S4I9F9_9EUKA</name>
<dbReference type="AlphaFoldDB" id="A0A7S4I9F9"/>